<dbReference type="InterPro" id="IPR036390">
    <property type="entry name" value="WH_DNA-bd_sf"/>
</dbReference>
<dbReference type="PRINTS" id="PR00039">
    <property type="entry name" value="HTHLYSR"/>
</dbReference>
<dbReference type="GO" id="GO:0003700">
    <property type="term" value="F:DNA-binding transcription factor activity"/>
    <property type="evidence" value="ECO:0007669"/>
    <property type="project" value="InterPro"/>
</dbReference>
<dbReference type="Pfam" id="PF00126">
    <property type="entry name" value="HTH_1"/>
    <property type="match status" value="1"/>
</dbReference>
<dbReference type="SUPFAM" id="SSF46785">
    <property type="entry name" value="Winged helix' DNA-binding domain"/>
    <property type="match status" value="1"/>
</dbReference>
<keyword evidence="4" id="KW-0804">Transcription</keyword>
<name>A0A345JRQ2_9GAMM</name>
<dbReference type="Gene3D" id="1.10.10.10">
    <property type="entry name" value="Winged helix-like DNA-binding domain superfamily/Winged helix DNA-binding domain"/>
    <property type="match status" value="1"/>
</dbReference>
<sequence>MKMRTLEYVIALYETGSFKEASERCFVSQPALSMQIKNLEEWYGVKIFERTKKKVYTTEIGEKIVGQIYIILNAHNSLDRLIRNYLNNDKIPISIGAFSTLYPYLMPKIISIIKKNYPNFEISVIDNNSDKLIDMLYKDQIDFVFLAEPIEDINLHIERVFKERFYLSASVDNPISQKKTVTLKELLQEKLIFLDSEMGLKGWILETCKSNNIDFSFIKGSSLLTIREMVRINEGVTLVPELACVNIEGLVYLTIEDIDFYRNICLARKKSNVSREEYLTIVKLVKEKINLEK</sequence>
<dbReference type="InterPro" id="IPR000847">
    <property type="entry name" value="LysR_HTH_N"/>
</dbReference>
<protein>
    <submittedName>
        <fullName evidence="6">Hydrogen peroxide-inducible protein activator</fullName>
    </submittedName>
</protein>
<evidence type="ECO:0000256" key="4">
    <source>
        <dbReference type="ARBA" id="ARBA00023163"/>
    </source>
</evidence>
<dbReference type="FunFam" id="1.10.10.10:FF:000001">
    <property type="entry name" value="LysR family transcriptional regulator"/>
    <property type="match status" value="1"/>
</dbReference>
<organism evidence="6 7">
    <name type="scientific">Francisella opportunistica</name>
    <dbReference type="NCBI Taxonomy" id="2016517"/>
    <lineage>
        <taxon>Bacteria</taxon>
        <taxon>Pseudomonadati</taxon>
        <taxon>Pseudomonadota</taxon>
        <taxon>Gammaproteobacteria</taxon>
        <taxon>Thiotrichales</taxon>
        <taxon>Francisellaceae</taxon>
        <taxon>Francisella</taxon>
    </lineage>
</organism>
<dbReference type="OrthoDB" id="9775392at2"/>
<dbReference type="EMBL" id="CP022375">
    <property type="protein sequence ID" value="AXH29998.1"/>
    <property type="molecule type" value="Genomic_DNA"/>
</dbReference>
<dbReference type="InterPro" id="IPR005119">
    <property type="entry name" value="LysR_subst-bd"/>
</dbReference>
<dbReference type="SUPFAM" id="SSF53850">
    <property type="entry name" value="Periplasmic binding protein-like II"/>
    <property type="match status" value="1"/>
</dbReference>
<dbReference type="KEGG" id="foo:CGC45_05085"/>
<dbReference type="Pfam" id="PF03466">
    <property type="entry name" value="LysR_substrate"/>
    <property type="match status" value="1"/>
</dbReference>
<keyword evidence="2" id="KW-0805">Transcription regulation</keyword>
<keyword evidence="7" id="KW-1185">Reference proteome</keyword>
<dbReference type="PROSITE" id="PS50931">
    <property type="entry name" value="HTH_LYSR"/>
    <property type="match status" value="1"/>
</dbReference>
<dbReference type="GO" id="GO:0003677">
    <property type="term" value="F:DNA binding"/>
    <property type="evidence" value="ECO:0007669"/>
    <property type="project" value="UniProtKB-KW"/>
</dbReference>
<dbReference type="InterPro" id="IPR036388">
    <property type="entry name" value="WH-like_DNA-bd_sf"/>
</dbReference>
<evidence type="ECO:0000256" key="2">
    <source>
        <dbReference type="ARBA" id="ARBA00023015"/>
    </source>
</evidence>
<dbReference type="PANTHER" id="PTHR30419">
    <property type="entry name" value="HTH-TYPE TRANSCRIPTIONAL REGULATOR YBHD"/>
    <property type="match status" value="1"/>
</dbReference>
<evidence type="ECO:0000313" key="6">
    <source>
        <dbReference type="EMBL" id="AXH29998.1"/>
    </source>
</evidence>
<dbReference type="GO" id="GO:0005829">
    <property type="term" value="C:cytosol"/>
    <property type="evidence" value="ECO:0007669"/>
    <property type="project" value="TreeGrafter"/>
</dbReference>
<evidence type="ECO:0000259" key="5">
    <source>
        <dbReference type="PROSITE" id="PS50931"/>
    </source>
</evidence>
<gene>
    <name evidence="6" type="ORF">CGC43_05090</name>
</gene>
<proteinExistence type="inferred from homology"/>
<comment type="similarity">
    <text evidence="1">Belongs to the LysR transcriptional regulatory family.</text>
</comment>
<dbReference type="Proteomes" id="UP000253862">
    <property type="component" value="Chromosome"/>
</dbReference>
<reference evidence="6 7" key="1">
    <citation type="submission" date="2017-07" db="EMBL/GenBank/DDBJ databases">
        <title>Complete genome sequences and comparative analysis of the novel pathogen Francisella opportunistica.</title>
        <authorList>
            <person name="Dietrich E.A."/>
            <person name="Kingry L.C."/>
            <person name="Petersen J.M."/>
        </authorList>
    </citation>
    <scope>NUCLEOTIDE SEQUENCE [LARGE SCALE GENOMIC DNA]</scope>
    <source>
        <strain evidence="6 7">14-2155</strain>
    </source>
</reference>
<dbReference type="Gene3D" id="3.40.190.10">
    <property type="entry name" value="Periplasmic binding protein-like II"/>
    <property type="match status" value="2"/>
</dbReference>
<dbReference type="AlphaFoldDB" id="A0A345JRQ2"/>
<evidence type="ECO:0000256" key="1">
    <source>
        <dbReference type="ARBA" id="ARBA00009437"/>
    </source>
</evidence>
<evidence type="ECO:0000313" key="7">
    <source>
        <dbReference type="Proteomes" id="UP000253862"/>
    </source>
</evidence>
<accession>A0A345JRQ2</accession>
<dbReference type="RefSeq" id="WP_071629266.1">
    <property type="nucleotide sequence ID" value="NZ_CP022375.1"/>
</dbReference>
<keyword evidence="3" id="KW-0238">DNA-binding</keyword>
<feature type="domain" description="HTH lysR-type" evidence="5">
    <location>
        <begin position="1"/>
        <end position="58"/>
    </location>
</feature>
<evidence type="ECO:0000256" key="3">
    <source>
        <dbReference type="ARBA" id="ARBA00023125"/>
    </source>
</evidence>
<dbReference type="InterPro" id="IPR050950">
    <property type="entry name" value="HTH-type_LysR_regulators"/>
</dbReference>